<keyword evidence="3" id="KW-0677">Repeat</keyword>
<gene>
    <name evidence="9" type="ORF">GCM10023314_27560</name>
</gene>
<keyword evidence="10" id="KW-1185">Reference proteome</keyword>
<evidence type="ECO:0000256" key="4">
    <source>
        <dbReference type="ARBA" id="ARBA00022801"/>
    </source>
</evidence>
<dbReference type="Pfam" id="PF00722">
    <property type="entry name" value="Glyco_hydro_16"/>
    <property type="match status" value="1"/>
</dbReference>
<evidence type="ECO:0008006" key="11">
    <source>
        <dbReference type="Google" id="ProtNLM"/>
    </source>
</evidence>
<dbReference type="InterPro" id="IPR043555">
    <property type="entry name" value="SRPX-like"/>
</dbReference>
<organism evidence="9 10">
    <name type="scientific">Algibacter agarivorans</name>
    <dbReference type="NCBI Taxonomy" id="1109741"/>
    <lineage>
        <taxon>Bacteria</taxon>
        <taxon>Pseudomonadati</taxon>
        <taxon>Bacteroidota</taxon>
        <taxon>Flavobacteriia</taxon>
        <taxon>Flavobacteriales</taxon>
        <taxon>Flavobacteriaceae</taxon>
        <taxon>Algibacter</taxon>
    </lineage>
</organism>
<dbReference type="PANTHER" id="PTHR46343">
    <property type="entry name" value="HYR DOMAIN-CONTAINING PROTEIN"/>
    <property type="match status" value="1"/>
</dbReference>
<dbReference type="InterPro" id="IPR003410">
    <property type="entry name" value="HYR_dom"/>
</dbReference>
<dbReference type="PANTHER" id="PTHR46343:SF2">
    <property type="entry name" value="SUSHI_VON WILLEBRAND FACTOR TYPE A_EGF_PENTRAXIN DOMAIN-CONTAINING 1"/>
    <property type="match status" value="1"/>
</dbReference>
<dbReference type="CDD" id="cd02178">
    <property type="entry name" value="GH16_beta_agarase"/>
    <property type="match status" value="1"/>
</dbReference>
<evidence type="ECO:0000256" key="6">
    <source>
        <dbReference type="SAM" id="MobiDB-lite"/>
    </source>
</evidence>
<comment type="similarity">
    <text evidence="1">Belongs to the glycosyl hydrolase 16 family.</text>
</comment>
<evidence type="ECO:0000256" key="2">
    <source>
        <dbReference type="ARBA" id="ARBA00022729"/>
    </source>
</evidence>
<evidence type="ECO:0000259" key="8">
    <source>
        <dbReference type="PROSITE" id="PS51762"/>
    </source>
</evidence>
<dbReference type="InterPro" id="IPR016287">
    <property type="entry name" value="Beta_agarase"/>
</dbReference>
<dbReference type="InterPro" id="IPR000757">
    <property type="entry name" value="Beta-glucanase-like"/>
</dbReference>
<dbReference type="Proteomes" id="UP001501302">
    <property type="component" value="Unassembled WGS sequence"/>
</dbReference>
<comment type="caution">
    <text evidence="9">The sequence shown here is derived from an EMBL/GenBank/DDBJ whole genome shotgun (WGS) entry which is preliminary data.</text>
</comment>
<dbReference type="Gene3D" id="2.60.120.200">
    <property type="match status" value="1"/>
</dbReference>
<feature type="region of interest" description="Disordered" evidence="6">
    <location>
        <begin position="308"/>
        <end position="327"/>
    </location>
</feature>
<keyword evidence="5" id="KW-0326">Glycosidase</keyword>
<dbReference type="SUPFAM" id="SSF49899">
    <property type="entry name" value="Concanavalin A-like lectins/glucanases"/>
    <property type="match status" value="1"/>
</dbReference>
<dbReference type="EMBL" id="BAABJJ010000039">
    <property type="protein sequence ID" value="GAA4952567.1"/>
    <property type="molecule type" value="Genomic_DNA"/>
</dbReference>
<evidence type="ECO:0000313" key="10">
    <source>
        <dbReference type="Proteomes" id="UP001501302"/>
    </source>
</evidence>
<keyword evidence="4" id="KW-0378">Hydrolase</keyword>
<name>A0ABP9GSW5_9FLAO</name>
<dbReference type="PROSITE" id="PS50825">
    <property type="entry name" value="HYR"/>
    <property type="match status" value="1"/>
</dbReference>
<protein>
    <recommendedName>
        <fullName evidence="11">HYR domain-containing protein</fullName>
    </recommendedName>
</protein>
<reference evidence="10" key="1">
    <citation type="journal article" date="2019" name="Int. J. Syst. Evol. Microbiol.">
        <title>The Global Catalogue of Microorganisms (GCM) 10K type strain sequencing project: providing services to taxonomists for standard genome sequencing and annotation.</title>
        <authorList>
            <consortium name="The Broad Institute Genomics Platform"/>
            <consortium name="The Broad Institute Genome Sequencing Center for Infectious Disease"/>
            <person name="Wu L."/>
            <person name="Ma J."/>
        </authorList>
    </citation>
    <scope>NUCLEOTIDE SEQUENCE [LARGE SCALE GENOMIC DNA]</scope>
    <source>
        <strain evidence="10">JCM 18285</strain>
    </source>
</reference>
<evidence type="ECO:0000256" key="1">
    <source>
        <dbReference type="ARBA" id="ARBA00006865"/>
    </source>
</evidence>
<evidence type="ECO:0000259" key="7">
    <source>
        <dbReference type="PROSITE" id="PS50825"/>
    </source>
</evidence>
<sequence>MCHLIVIIIYSFVKKFKIVMMKKRNLFKSIFILLVSVSICLTSCSKDDAKEEEVKDPVDTTDPTITCEADVTVNVDVFSSGTVVTYNTPVGTDNLSGAVTTQTEGKASGASFPIGTTKNTFEVKDAAGNTTSCSFNVIVVKNAPSEVMPYLVEVDITPAGKEWAKVTNLSDEFDGTSLNATKWKNTDANRWVGRAPGIFKANTVSVADGDLKLTAYKLAAPEVVNGNTFTHAGSNIYSKNAAQVGQYFECRMKANKTFMSSTFWLINNRNDGSGCDKRVTELDIQECVGQVTGTSGFAQKFDESIHSNTHSRQADCPETPVGSAGGDAPTDGKVWADYHVYAAWWKSPNEIIFYLDGKRVYSITPKGVFDLPSYLRMVVETYDWNPVPADGGMRGTAAERTTYYDWVRTWELKDK</sequence>
<keyword evidence="2" id="KW-0732">Signal</keyword>
<proteinExistence type="inferred from homology"/>
<evidence type="ECO:0000256" key="5">
    <source>
        <dbReference type="ARBA" id="ARBA00023295"/>
    </source>
</evidence>
<accession>A0ABP9GSW5</accession>
<dbReference type="Pfam" id="PF02494">
    <property type="entry name" value="HYR"/>
    <property type="match status" value="1"/>
</dbReference>
<dbReference type="InterPro" id="IPR013320">
    <property type="entry name" value="ConA-like_dom_sf"/>
</dbReference>
<evidence type="ECO:0000313" key="9">
    <source>
        <dbReference type="EMBL" id="GAA4952567.1"/>
    </source>
</evidence>
<evidence type="ECO:0000256" key="3">
    <source>
        <dbReference type="ARBA" id="ARBA00022737"/>
    </source>
</evidence>
<feature type="domain" description="GH16" evidence="8">
    <location>
        <begin position="161"/>
        <end position="415"/>
    </location>
</feature>
<feature type="domain" description="HYR" evidence="7">
    <location>
        <begin position="58"/>
        <end position="141"/>
    </location>
</feature>
<dbReference type="PROSITE" id="PS51762">
    <property type="entry name" value="GH16_2"/>
    <property type="match status" value="1"/>
</dbReference>